<evidence type="ECO:0000313" key="10">
    <source>
        <dbReference type="Proteomes" id="UP000218267"/>
    </source>
</evidence>
<dbReference type="GO" id="GO:0005886">
    <property type="term" value="C:plasma membrane"/>
    <property type="evidence" value="ECO:0007669"/>
    <property type="project" value="UniProtKB-SubCell"/>
</dbReference>
<evidence type="ECO:0000256" key="6">
    <source>
        <dbReference type="SAM" id="Phobius"/>
    </source>
</evidence>
<feature type="domain" description="ComEC/Rec2-related protein" evidence="7">
    <location>
        <begin position="238"/>
        <end position="506"/>
    </location>
</feature>
<keyword evidence="10" id="KW-1185">Reference proteome</keyword>
<organism evidence="9 10">
    <name type="scientific">Labilibaculum antarcticum</name>
    <dbReference type="NCBI Taxonomy" id="1717717"/>
    <lineage>
        <taxon>Bacteria</taxon>
        <taxon>Pseudomonadati</taxon>
        <taxon>Bacteroidota</taxon>
        <taxon>Bacteroidia</taxon>
        <taxon>Marinilabiliales</taxon>
        <taxon>Marinifilaceae</taxon>
        <taxon>Labilibaculum</taxon>
    </lineage>
</organism>
<reference evidence="9 10" key="1">
    <citation type="journal article" date="2018" name="Mar. Genomics">
        <title>Complete genome sequence of Marinifilaceae bacterium strain SPP2, isolated from the Antarctic marine sediment.</title>
        <authorList>
            <person name="Watanabe M."/>
            <person name="Kojima H."/>
            <person name="Fukui M."/>
        </authorList>
    </citation>
    <scope>NUCLEOTIDE SEQUENCE [LARGE SCALE GENOMIC DNA]</scope>
    <source>
        <strain evidence="9 10">SPP2</strain>
    </source>
</reference>
<evidence type="ECO:0000259" key="8">
    <source>
        <dbReference type="Pfam" id="PF13567"/>
    </source>
</evidence>
<evidence type="ECO:0008006" key="11">
    <source>
        <dbReference type="Google" id="ProtNLM"/>
    </source>
</evidence>
<feature type="transmembrane region" description="Helical" evidence="6">
    <location>
        <begin position="513"/>
        <end position="532"/>
    </location>
</feature>
<dbReference type="EMBL" id="AP018042">
    <property type="protein sequence ID" value="BAX80869.1"/>
    <property type="molecule type" value="Genomic_DNA"/>
</dbReference>
<dbReference type="InterPro" id="IPR052159">
    <property type="entry name" value="Competence_DNA_uptake"/>
</dbReference>
<dbReference type="KEGG" id="mbas:ALGA_2547"/>
<evidence type="ECO:0000313" key="9">
    <source>
        <dbReference type="EMBL" id="BAX80869.1"/>
    </source>
</evidence>
<accession>A0A1Y1CKE7</accession>
<feature type="transmembrane region" description="Helical" evidence="6">
    <location>
        <begin position="259"/>
        <end position="284"/>
    </location>
</feature>
<sequence>MSFRELLRQNPFLRLLLPLVIGVTLSDIVRIPQILSWLLVLFGVFGVLLFTLIAKLRKSYSLRTLFGVFVFAMCFGFGTIRYNDIQSQMYLPISKSKIILKGKVLDTPIEKGNSFALVLDVQNVKALDKWQKVSGKAIVYLQKNRKAKELRIGDLLVLKTELQRVKNAGNPHEFDYASYLKTQHILYSAYTDSLSWKQIGKGADFSIRALASKWRDRLLVIYRKNGIQNESFDILAALTLGYKAGMDPEIKRAWADAGAMHVLAVSGLHVGIIYMIMNYLLRFLARFKYGRHSRGILLLLTLWTYALLTGMSPSVMRSATMFSFIVVGEMLKRNGSIYNSLAISAFFLLLIDPFLLFTIGFQFSYLAVVSIVFFQPQFDKLIYIGNPILKKLWQLTTVSLSAQIGTFPLAVYYFHQFPSYFLLSGYVVIIMAGILIYLSALLLILSPINILSQGLGWLLRNLVEGMNYLIVKIQGLPGSVLRELSLSQYQLIFTYFLLLSLISLISFTRKKALLAMIVILICFQLPNTIQAFQIPKKEMLVFHTRGHSIVGFVEGEKGLFLVDDKILPKNSDRIIQPFVLNENINEISCDTLKAIDVKAIGGEVIAIIGKSNSTLSEMLRIIQPDYIIFRSYGLKSIKMIAKEFPNSKMIIDASIYQRDRKKYLLMGNEYESNLFDVQEDGVCIYTLSTVN</sequence>
<feature type="transmembrane region" description="Helical" evidence="6">
    <location>
        <begin position="12"/>
        <end position="29"/>
    </location>
</feature>
<keyword evidence="4 6" id="KW-1133">Transmembrane helix</keyword>
<evidence type="ECO:0000256" key="1">
    <source>
        <dbReference type="ARBA" id="ARBA00004651"/>
    </source>
</evidence>
<feature type="transmembrane region" description="Helical" evidence="6">
    <location>
        <begin position="35"/>
        <end position="53"/>
    </location>
</feature>
<protein>
    <recommendedName>
        <fullName evidence="11">Competence protein ComEC</fullName>
    </recommendedName>
</protein>
<dbReference type="Pfam" id="PF03772">
    <property type="entry name" value="Competence"/>
    <property type="match status" value="1"/>
</dbReference>
<evidence type="ECO:0000256" key="2">
    <source>
        <dbReference type="ARBA" id="ARBA00022475"/>
    </source>
</evidence>
<comment type="subcellular location">
    <subcellularLocation>
        <location evidence="1">Cell membrane</location>
        <topology evidence="1">Multi-pass membrane protein</topology>
    </subcellularLocation>
</comment>
<dbReference type="RefSeq" id="WP_096429708.1">
    <property type="nucleotide sequence ID" value="NZ_AP018042.1"/>
</dbReference>
<feature type="transmembrane region" description="Helical" evidence="6">
    <location>
        <begin position="296"/>
        <end position="316"/>
    </location>
</feature>
<keyword evidence="3 6" id="KW-0812">Transmembrane</keyword>
<dbReference type="AlphaFoldDB" id="A0A1Y1CKE7"/>
<feature type="domain" description="DUF4131" evidence="8">
    <location>
        <begin position="36"/>
        <end position="193"/>
    </location>
</feature>
<keyword evidence="2" id="KW-1003">Cell membrane</keyword>
<name>A0A1Y1CKE7_9BACT</name>
<evidence type="ECO:0000259" key="7">
    <source>
        <dbReference type="Pfam" id="PF03772"/>
    </source>
</evidence>
<evidence type="ECO:0000256" key="4">
    <source>
        <dbReference type="ARBA" id="ARBA00022989"/>
    </source>
</evidence>
<dbReference type="NCBIfam" id="TIGR00360">
    <property type="entry name" value="ComEC_N-term"/>
    <property type="match status" value="1"/>
</dbReference>
<dbReference type="InterPro" id="IPR004477">
    <property type="entry name" value="ComEC_N"/>
</dbReference>
<dbReference type="PANTHER" id="PTHR30619">
    <property type="entry name" value="DNA INTERNALIZATION/COMPETENCE PROTEIN COMEC/REC2"/>
    <property type="match status" value="1"/>
</dbReference>
<gene>
    <name evidence="9" type="ORF">ALGA_2547</name>
</gene>
<evidence type="ECO:0000256" key="5">
    <source>
        <dbReference type="ARBA" id="ARBA00023136"/>
    </source>
</evidence>
<feature type="transmembrane region" description="Helical" evidence="6">
    <location>
        <begin position="420"/>
        <end position="445"/>
    </location>
</feature>
<reference evidence="10" key="2">
    <citation type="journal article" date="2020" name="Antonie Van Leeuwenhoek">
        <title>Labilibaculum antarcticum sp. nov., a novel facultative anaerobic, psychrotorelant bacterium isolated from marine sediment of Antarctica.</title>
        <authorList>
            <person name="Watanabe M."/>
            <person name="Kojima H."/>
            <person name="Fukui M."/>
        </authorList>
    </citation>
    <scope>NUCLEOTIDE SEQUENCE [LARGE SCALE GENOMIC DNA]</scope>
    <source>
        <strain evidence="10">SPP2</strain>
    </source>
</reference>
<dbReference type="PANTHER" id="PTHR30619:SF1">
    <property type="entry name" value="RECOMBINATION PROTEIN 2"/>
    <property type="match status" value="1"/>
</dbReference>
<dbReference type="Proteomes" id="UP000218267">
    <property type="component" value="Chromosome"/>
</dbReference>
<feature type="transmembrane region" description="Helical" evidence="6">
    <location>
        <begin position="65"/>
        <end position="82"/>
    </location>
</feature>
<keyword evidence="5 6" id="KW-0472">Membrane</keyword>
<dbReference type="Pfam" id="PF13567">
    <property type="entry name" value="DUF4131"/>
    <property type="match status" value="1"/>
</dbReference>
<dbReference type="InterPro" id="IPR025405">
    <property type="entry name" value="DUF4131"/>
</dbReference>
<evidence type="ECO:0000256" key="3">
    <source>
        <dbReference type="ARBA" id="ARBA00022692"/>
    </source>
</evidence>
<feature type="transmembrane region" description="Helical" evidence="6">
    <location>
        <begin position="395"/>
        <end position="414"/>
    </location>
</feature>
<feature type="transmembrane region" description="Helical" evidence="6">
    <location>
        <begin position="489"/>
        <end position="507"/>
    </location>
</feature>
<proteinExistence type="predicted"/>
<feature type="transmembrane region" description="Helical" evidence="6">
    <location>
        <begin position="341"/>
        <end position="374"/>
    </location>
</feature>
<dbReference type="OrthoDB" id="9761531at2"/>